<evidence type="ECO:0000313" key="4">
    <source>
        <dbReference type="EMBL" id="CBI02963.1"/>
    </source>
</evidence>
<dbReference type="AlphaFoldDB" id="E6Q5W0"/>
<proteinExistence type="predicted"/>
<feature type="region of interest" description="Disordered" evidence="2">
    <location>
        <begin position="457"/>
        <end position="499"/>
    </location>
</feature>
<dbReference type="PANTHER" id="PTHR13833">
    <property type="match status" value="1"/>
</dbReference>
<name>E6Q5W0_9ZZZZ</name>
<evidence type="ECO:0000256" key="1">
    <source>
        <dbReference type="ARBA" id="ARBA00022737"/>
    </source>
</evidence>
<keyword evidence="1" id="KW-0677">Repeat</keyword>
<dbReference type="Pfam" id="PF01436">
    <property type="entry name" value="NHL"/>
    <property type="match status" value="3"/>
</dbReference>
<dbReference type="InterPro" id="IPR011042">
    <property type="entry name" value="6-blade_b-propeller_TolB-like"/>
</dbReference>
<organism evidence="3">
    <name type="scientific">mine drainage metagenome</name>
    <dbReference type="NCBI Taxonomy" id="410659"/>
    <lineage>
        <taxon>unclassified sequences</taxon>
        <taxon>metagenomes</taxon>
        <taxon>ecological metagenomes</taxon>
    </lineage>
</organism>
<reference evidence="3" key="1">
    <citation type="submission" date="2009-10" db="EMBL/GenBank/DDBJ databases">
        <title>Diversity of trophic interactions inside an arsenic-rich microbial ecosystem.</title>
        <authorList>
            <person name="Bertin P.N."/>
            <person name="Heinrich-Salmeron A."/>
            <person name="Pelletier E."/>
            <person name="Goulhen-Chollet F."/>
            <person name="Arsene-Ploetze F."/>
            <person name="Gallien S."/>
            <person name="Calteau A."/>
            <person name="Vallenet D."/>
            <person name="Casiot C."/>
            <person name="Chane-Woon-Ming B."/>
            <person name="Giloteaux L."/>
            <person name="Barakat M."/>
            <person name="Bonnefoy V."/>
            <person name="Bruneel O."/>
            <person name="Chandler M."/>
            <person name="Cleiss J."/>
            <person name="Duran R."/>
            <person name="Elbaz-Poulichet F."/>
            <person name="Fonknechten N."/>
            <person name="Lauga B."/>
            <person name="Mornico D."/>
            <person name="Ortet P."/>
            <person name="Schaeffer C."/>
            <person name="Siguier P."/>
            <person name="Alexander Thil Smith A."/>
            <person name="Van Dorsselaer A."/>
            <person name="Weissenbach J."/>
            <person name="Medigue C."/>
            <person name="Le Paslier D."/>
        </authorList>
    </citation>
    <scope>NUCLEOTIDE SEQUENCE</scope>
</reference>
<dbReference type="InterPro" id="IPR001258">
    <property type="entry name" value="NHL_repeat"/>
</dbReference>
<dbReference type="Gene3D" id="2.120.10.30">
    <property type="entry name" value="TolB, C-terminal domain"/>
    <property type="match status" value="3"/>
</dbReference>
<dbReference type="PANTHER" id="PTHR13833:SF71">
    <property type="entry name" value="NHL DOMAIN-CONTAINING PROTEIN"/>
    <property type="match status" value="1"/>
</dbReference>
<dbReference type="EMBL" id="CABO01000039">
    <property type="protein sequence ID" value="CBI02581.1"/>
    <property type="molecule type" value="Genomic_DNA"/>
</dbReference>
<accession>E6Q5W0</accession>
<gene>
    <name evidence="4" type="ORF">CARN4_1305</name>
    <name evidence="3" type="ORF">CARN4_2429</name>
</gene>
<dbReference type="PROSITE" id="PS51257">
    <property type="entry name" value="PROKAR_LIPOPROTEIN"/>
    <property type="match status" value="1"/>
</dbReference>
<comment type="caution">
    <text evidence="3">The sequence shown here is derived from an EMBL/GenBank/DDBJ whole genome shotgun (WGS) entry which is preliminary data.</text>
</comment>
<dbReference type="SUPFAM" id="SSF75011">
    <property type="entry name" value="3-carboxy-cis,cis-mucoante lactonizing enzyme"/>
    <property type="match status" value="1"/>
</dbReference>
<evidence type="ECO:0000313" key="3">
    <source>
        <dbReference type="EMBL" id="CBI02581.1"/>
    </source>
</evidence>
<protein>
    <submittedName>
        <fullName evidence="3">Uncharacterized protein</fullName>
    </submittedName>
</protein>
<feature type="compositionally biased region" description="Low complexity" evidence="2">
    <location>
        <begin position="457"/>
        <end position="493"/>
    </location>
</feature>
<evidence type="ECO:0000256" key="2">
    <source>
        <dbReference type="SAM" id="MobiDB-lite"/>
    </source>
</evidence>
<dbReference type="EMBL" id="CABO01000046">
    <property type="protein sequence ID" value="CBI02963.1"/>
    <property type="molecule type" value="Genomic_DNA"/>
</dbReference>
<sequence>MKSIVRPLAGLAIAVIVVSCGGGGGSSGSSLVPNAQPPGPAPIGSVKLQLNIPPKSAATGRAPAYVSPATQSVSVAIDGGSPTVQNLSPSSPNCSNSGPAYPLLCTVTLSAGAGAHTVTIDTFDQPNAAGHSLSVNSISVTFVAGQSPNVPVVLAGVPASIAVYPAAPANTMSLNPSVGLIFLAAQSTQAPILVEALDADGNPIVGPGSPTLQVSVTGASSGSGIAASAVSGTNPNAFTLSSTSTGSATLAVVATPTAALAGTPVTFHLMLVATVMVSTLAGSVNRGFADGTGAAAAFDHPRGVAYDSANGDLYVIDAGNSSIRQVTPAGVVTTIAGPTPPTRISGFADGAGSTARFSNPSGIVYDPVDGNLYVTDAGNCAIRSVSPTAPYTVTTVAGAAPLRYCGNHNAVGTASKFRAALGITVNPTTGTLYVADTFNNEIRAIAVPGYAVSTIAGSRSPGHSGSTSSSGSSSGSSSSSSSSSSRSRPGGTTYADGSGSVATFHDPIGITFDPTNGDLYLTDSADCAIRQISTASPYTVSTLVGVSPTACGFADGIATTATFNNPRGIAYDPDTGDLYVSDSFNSAIRQVTLSGVVTTVANVASNTRRFGLVDGFGPLAAFNTPTQLVYDPALKSLIVADTYSNAIRQVAL</sequence>